<name>A0A7I7VYZ6_9MYCO</name>
<sequence length="59" mass="6538">MLDTSESPLLIERVVSLAQQLYDAFPDDQIATILVIDESRAGGAVQIRIVGEEVPQWLQ</sequence>
<evidence type="ECO:0000313" key="1">
    <source>
        <dbReference type="EMBL" id="BBZ10529.1"/>
    </source>
</evidence>
<organism evidence="2 3">
    <name type="scientific">Mycobacterium branderi</name>
    <dbReference type="NCBI Taxonomy" id="43348"/>
    <lineage>
        <taxon>Bacteria</taxon>
        <taxon>Bacillati</taxon>
        <taxon>Actinomycetota</taxon>
        <taxon>Actinomycetes</taxon>
        <taxon>Mycobacteriales</taxon>
        <taxon>Mycobacteriaceae</taxon>
        <taxon>Mycobacterium</taxon>
    </lineage>
</organism>
<proteinExistence type="predicted"/>
<evidence type="ECO:0000313" key="4">
    <source>
        <dbReference type="Proteomes" id="UP000467379"/>
    </source>
</evidence>
<dbReference type="RefSeq" id="WP_083130223.1">
    <property type="nucleotide sequence ID" value="NZ_AP022606.1"/>
</dbReference>
<reference evidence="1" key="3">
    <citation type="submission" date="2020-02" db="EMBL/GenBank/DDBJ databases">
        <authorList>
            <person name="Matsumoto Y."/>
            <person name="Kinjo T."/>
            <person name="Motooka D."/>
            <person name="Nabeya D."/>
            <person name="Jung N."/>
            <person name="Uechi K."/>
            <person name="Horii T."/>
            <person name="Iida T."/>
            <person name="Fujita J."/>
            <person name="Nakamura S."/>
        </authorList>
    </citation>
    <scope>NUCLEOTIDE SEQUENCE</scope>
    <source>
        <strain evidence="1">JCM 12687</strain>
    </source>
</reference>
<gene>
    <name evidence="2" type="ORF">BST20_05060</name>
    <name evidence="1" type="ORF">MBRA_07240</name>
</gene>
<dbReference type="AlphaFoldDB" id="A0A7I7VYZ6"/>
<evidence type="ECO:0000313" key="3">
    <source>
        <dbReference type="Proteomes" id="UP000192441"/>
    </source>
</evidence>
<dbReference type="Proteomes" id="UP000192441">
    <property type="component" value="Unassembled WGS sequence"/>
</dbReference>
<protein>
    <submittedName>
        <fullName evidence="2">Uncharacterized protein</fullName>
    </submittedName>
</protein>
<keyword evidence="4" id="KW-1185">Reference proteome</keyword>
<reference evidence="1 4" key="2">
    <citation type="journal article" date="2019" name="Emerg. Microbes Infect.">
        <title>Comprehensive subspecies identification of 175 nontuberculous mycobacteria species based on 7547 genomic profiles.</title>
        <authorList>
            <person name="Matsumoto Y."/>
            <person name="Kinjo T."/>
            <person name="Motooka D."/>
            <person name="Nabeya D."/>
            <person name="Jung N."/>
            <person name="Uechi K."/>
            <person name="Horii T."/>
            <person name="Iida T."/>
            <person name="Fujita J."/>
            <person name="Nakamura S."/>
        </authorList>
    </citation>
    <scope>NUCLEOTIDE SEQUENCE [LARGE SCALE GENOMIC DNA]</scope>
    <source>
        <strain evidence="1 4">JCM 12687</strain>
    </source>
</reference>
<accession>A0A7I7VYZ6</accession>
<reference evidence="2 3" key="1">
    <citation type="submission" date="2016-12" db="EMBL/GenBank/DDBJ databases">
        <title>The new phylogeny of genus Mycobacterium.</title>
        <authorList>
            <person name="Tortoli E."/>
            <person name="Trovato A."/>
            <person name="Cirillo D.M."/>
        </authorList>
    </citation>
    <scope>NUCLEOTIDE SEQUENCE [LARGE SCALE GENOMIC DNA]</scope>
    <source>
        <strain evidence="2 3">DSM 44624</strain>
    </source>
</reference>
<dbReference type="Proteomes" id="UP000467379">
    <property type="component" value="Chromosome"/>
</dbReference>
<dbReference type="EMBL" id="AP022606">
    <property type="protein sequence ID" value="BBZ10529.1"/>
    <property type="molecule type" value="Genomic_DNA"/>
</dbReference>
<dbReference type="EMBL" id="MVHM01000001">
    <property type="protein sequence ID" value="ORA41470.1"/>
    <property type="molecule type" value="Genomic_DNA"/>
</dbReference>
<evidence type="ECO:0000313" key="2">
    <source>
        <dbReference type="EMBL" id="ORA41470.1"/>
    </source>
</evidence>